<evidence type="ECO:0000313" key="1">
    <source>
        <dbReference type="EMBL" id="TGL06398.1"/>
    </source>
</evidence>
<name>A0A7I0HS66_9LEPT</name>
<reference evidence="1 2" key="1">
    <citation type="journal article" date="2019" name="PLoS Negl. Trop. Dis.">
        <title>Revisiting the worldwide diversity of Leptospira species in the environment.</title>
        <authorList>
            <person name="Vincent A.T."/>
            <person name="Schiettekatte O."/>
            <person name="Bourhy P."/>
            <person name="Veyrier F.J."/>
            <person name="Picardeau M."/>
        </authorList>
    </citation>
    <scope>NUCLEOTIDE SEQUENCE [LARGE SCALE GENOMIC DNA]</scope>
    <source>
        <strain evidence="1 2">201800273</strain>
    </source>
</reference>
<organism evidence="1 2">
    <name type="scientific">Leptospira bouyouniensis</name>
    <dbReference type="NCBI Taxonomy" id="2484911"/>
    <lineage>
        <taxon>Bacteria</taxon>
        <taxon>Pseudomonadati</taxon>
        <taxon>Spirochaetota</taxon>
        <taxon>Spirochaetia</taxon>
        <taxon>Leptospirales</taxon>
        <taxon>Leptospiraceae</taxon>
        <taxon>Leptospira</taxon>
    </lineage>
</organism>
<dbReference type="EMBL" id="RQFT01000008">
    <property type="protein sequence ID" value="TGL06398.1"/>
    <property type="molecule type" value="Genomic_DNA"/>
</dbReference>
<dbReference type="Proteomes" id="UP000297641">
    <property type="component" value="Unassembled WGS sequence"/>
</dbReference>
<protein>
    <submittedName>
        <fullName evidence="1">Uncharacterized protein</fullName>
    </submittedName>
</protein>
<comment type="caution">
    <text evidence="1">The sequence shown here is derived from an EMBL/GenBank/DDBJ whole genome shotgun (WGS) entry which is preliminary data.</text>
</comment>
<dbReference type="AlphaFoldDB" id="A0A7I0HS66"/>
<sequence length="577" mass="63514">MKRIILLIILSSSLFQCRIFKPSSLDPTEDLGSLQALLRFLALADAFNTQSQTVIFMKFTDANGTPYTTGNIEYSVFNEADENGIPVSPFGSTGNVQTYISTPDSIGRAFLFFSERGIANVTLKDVGNNLIGSINFRIYNGITKQSFSVISQVGNAQFILEDLANYRNRLATNFTFTPLGSANGRQFIYLEVQTNYIAPDQNTSIGYIASSADGENYDLVTRIDGVTIEKNISYEKILKISKPVFNGSAYVFFLSEEKRNYSPPNTFQSNFNLVLSIPAFFTPSAATATNLSLDSNLFLFRQDNLPWMYPVLYFGNGRYMITPTLYPAVEITPILLNADFTVNQNMVSAFSCNLADSNFNAVGFQIVNIGGIEYLQCPSSTLPSATITVRSIEANTLNNRQVSFSGSGTNFETFPYFVRGKFVATFTTAPIGFTFTNDSDYLLPSPTITRNGTLISGFNSAINNGNTSSILRTVKSSANADYFILSNNPTFAAPTVEIFRSTDSLGSVIQIPTIPTNVSEYSTIITNAEQLQSFNGLLNYSYAISTSNNVGSFPVYLTRFTKGDGSWEDLPKLIKIR</sequence>
<dbReference type="RefSeq" id="WP_135770734.1">
    <property type="nucleotide sequence ID" value="NZ_RQFT01000008.1"/>
</dbReference>
<gene>
    <name evidence="1" type="ORF">EHQ43_08245</name>
</gene>
<accession>A0A7I0HS66</accession>
<proteinExistence type="predicted"/>
<evidence type="ECO:0000313" key="2">
    <source>
        <dbReference type="Proteomes" id="UP000297641"/>
    </source>
</evidence>